<evidence type="ECO:0000313" key="3">
    <source>
        <dbReference type="Proteomes" id="UP000831817"/>
    </source>
</evidence>
<dbReference type="Proteomes" id="UP000831817">
    <property type="component" value="Chromosome"/>
</dbReference>
<protein>
    <submittedName>
        <fullName evidence="2">Uncharacterized protein</fullName>
    </submittedName>
</protein>
<reference evidence="2 3" key="1">
    <citation type="submission" date="2022-04" db="EMBL/GenBank/DDBJ databases">
        <title>Complete genome of Methanothermobacter tenebrarum strain RMAS.</title>
        <authorList>
            <person name="Nakamura K."/>
            <person name="Oshima K."/>
            <person name="Hattori M."/>
            <person name="Kamagata Y."/>
            <person name="Takamizawa K."/>
        </authorList>
    </citation>
    <scope>NUCLEOTIDE SEQUENCE [LARGE SCALE GENOMIC DNA]</scope>
    <source>
        <strain evidence="2 3">RMAS</strain>
    </source>
</reference>
<evidence type="ECO:0000313" key="2">
    <source>
        <dbReference type="EMBL" id="BDH79951.1"/>
    </source>
</evidence>
<keyword evidence="3" id="KW-1185">Reference proteome</keyword>
<feature type="compositionally biased region" description="Polar residues" evidence="1">
    <location>
        <begin position="109"/>
        <end position="123"/>
    </location>
</feature>
<dbReference type="Pfam" id="PF09373">
    <property type="entry name" value="PMBR"/>
    <property type="match status" value="1"/>
</dbReference>
<organism evidence="2 3">
    <name type="scientific">Methanothermobacter tenebrarum</name>
    <dbReference type="NCBI Taxonomy" id="680118"/>
    <lineage>
        <taxon>Archaea</taxon>
        <taxon>Methanobacteriati</taxon>
        <taxon>Methanobacteriota</taxon>
        <taxon>Methanomada group</taxon>
        <taxon>Methanobacteria</taxon>
        <taxon>Methanobacteriales</taxon>
        <taxon>Methanobacteriaceae</taxon>
        <taxon>Methanothermobacter</taxon>
    </lineage>
</organism>
<accession>A0ABN6PGI3</accession>
<dbReference type="RefSeq" id="WP_248564258.1">
    <property type="nucleotide sequence ID" value="NZ_AP025698.1"/>
</dbReference>
<dbReference type="GeneID" id="71965860"/>
<feature type="region of interest" description="Disordered" evidence="1">
    <location>
        <begin position="109"/>
        <end position="132"/>
    </location>
</feature>
<gene>
    <name evidence="2" type="ORF">MTTB_13300</name>
</gene>
<dbReference type="EMBL" id="AP025698">
    <property type="protein sequence ID" value="BDH79951.1"/>
    <property type="molecule type" value="Genomic_DNA"/>
</dbReference>
<dbReference type="InterPro" id="IPR018975">
    <property type="entry name" value="Pseudomurein-binding_repeat"/>
</dbReference>
<proteinExistence type="predicted"/>
<name>A0ABN6PGI3_9EURY</name>
<evidence type="ECO:0000256" key="1">
    <source>
        <dbReference type="SAM" id="MobiDB-lite"/>
    </source>
</evidence>
<sequence>MLRLATEFIVYRNLLYLLCKATVNINAGNLAQIPHVLVESPLGPSGNYKAGKIYKSEYLKVAVKILDFINTTERAPNYATSLGRVPYQRPMYAKIINFWKNNSRLPSPRDNLNSTHPPTTYFSRSPPILGVG</sequence>